<accession>A0ABP8KH53</accession>
<dbReference type="Pfam" id="PF09917">
    <property type="entry name" value="DUF2147"/>
    <property type="match status" value="1"/>
</dbReference>
<feature type="domain" description="DUF2147" evidence="1">
    <location>
        <begin position="19"/>
        <end position="128"/>
    </location>
</feature>
<sequence length="131" mass="14910">MAGHAMTYFETRQSDAILGEWLSPAKDSRILIYRQGNKYYGKITWGTGTSPKDEKNPNPALRSRDLIGLVILSDFERNGTDTWENGSIYDPREGKTYSCKMTLKDPKSLSIRGYVGIPLLGRSEIWTRFNQ</sequence>
<dbReference type="Proteomes" id="UP001500936">
    <property type="component" value="Unassembled WGS sequence"/>
</dbReference>
<dbReference type="InterPro" id="IPR019223">
    <property type="entry name" value="DUF2147"/>
</dbReference>
<evidence type="ECO:0000313" key="3">
    <source>
        <dbReference type="Proteomes" id="UP001500936"/>
    </source>
</evidence>
<protein>
    <submittedName>
        <fullName evidence="2">DUF2147 domain-containing protein</fullName>
    </submittedName>
</protein>
<comment type="caution">
    <text evidence="2">The sequence shown here is derived from an EMBL/GenBank/DDBJ whole genome shotgun (WGS) entry which is preliminary data.</text>
</comment>
<dbReference type="PANTHER" id="PTHR36919:SF2">
    <property type="entry name" value="BLL6627 PROTEIN"/>
    <property type="match status" value="1"/>
</dbReference>
<dbReference type="PANTHER" id="PTHR36919">
    <property type="entry name" value="BLR1215 PROTEIN"/>
    <property type="match status" value="1"/>
</dbReference>
<evidence type="ECO:0000313" key="2">
    <source>
        <dbReference type="EMBL" id="GAA4406577.1"/>
    </source>
</evidence>
<reference evidence="3" key="1">
    <citation type="journal article" date="2019" name="Int. J. Syst. Evol. Microbiol.">
        <title>The Global Catalogue of Microorganisms (GCM) 10K type strain sequencing project: providing services to taxonomists for standard genome sequencing and annotation.</title>
        <authorList>
            <consortium name="The Broad Institute Genomics Platform"/>
            <consortium name="The Broad Institute Genome Sequencing Center for Infectious Disease"/>
            <person name="Wu L."/>
            <person name="Ma J."/>
        </authorList>
    </citation>
    <scope>NUCLEOTIDE SEQUENCE [LARGE SCALE GENOMIC DNA]</scope>
    <source>
        <strain evidence="3">JCM 17925</strain>
    </source>
</reference>
<proteinExistence type="predicted"/>
<dbReference type="EMBL" id="BAABHB010000004">
    <property type="protein sequence ID" value="GAA4406577.1"/>
    <property type="molecule type" value="Genomic_DNA"/>
</dbReference>
<dbReference type="Gene3D" id="2.40.128.520">
    <property type="match status" value="1"/>
</dbReference>
<organism evidence="2 3">
    <name type="scientific">Nibrella viscosa</name>
    <dbReference type="NCBI Taxonomy" id="1084524"/>
    <lineage>
        <taxon>Bacteria</taxon>
        <taxon>Pseudomonadati</taxon>
        <taxon>Bacteroidota</taxon>
        <taxon>Cytophagia</taxon>
        <taxon>Cytophagales</taxon>
        <taxon>Spirosomataceae</taxon>
        <taxon>Nibrella</taxon>
    </lineage>
</organism>
<evidence type="ECO:0000259" key="1">
    <source>
        <dbReference type="Pfam" id="PF09917"/>
    </source>
</evidence>
<gene>
    <name evidence="2" type="ORF">GCM10023187_26170</name>
</gene>
<keyword evidence="3" id="KW-1185">Reference proteome</keyword>
<name>A0ABP8KH53_9BACT</name>